<organism evidence="1 2">
    <name type="scientific">Peptoniphilus duerdenii ATCC BAA-1640</name>
    <dbReference type="NCBI Taxonomy" id="862517"/>
    <lineage>
        <taxon>Bacteria</taxon>
        <taxon>Bacillati</taxon>
        <taxon>Bacillota</taxon>
        <taxon>Tissierellia</taxon>
        <taxon>Tissierellales</taxon>
        <taxon>Peptoniphilaceae</taxon>
        <taxon>Peptoniphilus</taxon>
    </lineage>
</organism>
<dbReference type="InterPro" id="IPR023214">
    <property type="entry name" value="HAD_sf"/>
</dbReference>
<dbReference type="AlphaFoldDB" id="E0NKL4"/>
<dbReference type="InterPro" id="IPR036412">
    <property type="entry name" value="HAD-like_sf"/>
</dbReference>
<dbReference type="Proteomes" id="UP000003280">
    <property type="component" value="Unassembled WGS sequence"/>
</dbReference>
<dbReference type="OrthoDB" id="1633110at2"/>
<dbReference type="Gene3D" id="3.40.50.1000">
    <property type="entry name" value="HAD superfamily/HAD-like"/>
    <property type="match status" value="1"/>
</dbReference>
<keyword evidence="2" id="KW-1185">Reference proteome</keyword>
<dbReference type="eggNOG" id="COG0560">
    <property type="taxonomic scope" value="Bacteria"/>
</dbReference>
<dbReference type="CDD" id="cd01427">
    <property type="entry name" value="HAD_like"/>
    <property type="match status" value="1"/>
</dbReference>
<reference evidence="1 2" key="1">
    <citation type="submission" date="2010-07" db="EMBL/GenBank/DDBJ databases">
        <authorList>
            <person name="Muzny D."/>
            <person name="Qin X."/>
            <person name="Deng J."/>
            <person name="Jiang H."/>
            <person name="Liu Y."/>
            <person name="Qu J."/>
            <person name="Song X.-Z."/>
            <person name="Zhang L."/>
            <person name="Thornton R."/>
            <person name="Coyle M."/>
            <person name="Francisco L."/>
            <person name="Jackson L."/>
            <person name="Javaid M."/>
            <person name="Korchina V."/>
            <person name="Kovar C."/>
            <person name="Mata R."/>
            <person name="Mathew T."/>
            <person name="Ngo R."/>
            <person name="Nguyen L."/>
            <person name="Nguyen N."/>
            <person name="Okwuonu G."/>
            <person name="Ongeri F."/>
            <person name="Pham C."/>
            <person name="Simmons D."/>
            <person name="Wilczek-Boney K."/>
            <person name="Hale W."/>
            <person name="Jakkamsetti A."/>
            <person name="Pham P."/>
            <person name="Ruth R."/>
            <person name="San Lucas F."/>
            <person name="Warren J."/>
            <person name="Zhang J."/>
            <person name="Zhao Z."/>
            <person name="Zhou C."/>
            <person name="Zhu D."/>
            <person name="Lee S."/>
            <person name="Bess C."/>
            <person name="Blankenburg K."/>
            <person name="Forbes L."/>
            <person name="Fu Q."/>
            <person name="Gubbala S."/>
            <person name="Hirani K."/>
            <person name="Jayaseelan J.C."/>
            <person name="Lara F."/>
            <person name="Munidasa M."/>
            <person name="Palculict T."/>
            <person name="Patil S."/>
            <person name="Pu L.-L."/>
            <person name="Saada N."/>
            <person name="Tang L."/>
            <person name="Weissenberger G."/>
            <person name="Zhu Y."/>
            <person name="Hemphill L."/>
            <person name="Shang Y."/>
            <person name="Youmans B."/>
            <person name="Ayvaz T."/>
            <person name="Ross M."/>
            <person name="Santibanez J."/>
            <person name="Aqrawi P."/>
            <person name="Gross S."/>
            <person name="Joshi V."/>
            <person name="Fowler G."/>
            <person name="Nazareth L."/>
            <person name="Reid J."/>
            <person name="Worley K."/>
            <person name="Petrosino J."/>
            <person name="Highlander S."/>
            <person name="Gibbs R."/>
        </authorList>
    </citation>
    <scope>NUCLEOTIDE SEQUENCE [LARGE SCALE GENOMIC DNA]</scope>
    <source>
        <strain evidence="1 2">ATCC BAA-1640</strain>
    </source>
</reference>
<dbReference type="EMBL" id="AEEH01000028">
    <property type="protein sequence ID" value="EFM25641.1"/>
    <property type="molecule type" value="Genomic_DNA"/>
</dbReference>
<sequence>MLEKYRNRFSKHNYKVLNELIDSIKEGDYIVTDCDNSYVMHDTEENLFFYQLVSLKYKMTPEEFREVLFKDLPDDERIVDEAKFAADLAATYFKELVADDEFEENPHYVEFIELMCYLYLELSYYDRKKTVGFRILYLFKNFTEEELREMVGEMYDYTRSISFQRLEFNFEGKYKLHSYIDVGVGKFEEVEALVKDIKSKGAKAYVCTASSRIVVDEFMNRCSKGLFDGVVGLELVERNGVLQAEGDEEKLLTMGKGKGEYLEILKGRYNRPAMLYIGDSDGDYYALTNDGLKYGLIINRNTSGKIETLKEMARKKEFENTIYLLQKRDEEKGILVSE</sequence>
<dbReference type="HOGENOM" id="CLU_035114_0_0_9"/>
<dbReference type="SUPFAM" id="SSF56784">
    <property type="entry name" value="HAD-like"/>
    <property type="match status" value="1"/>
</dbReference>
<gene>
    <name evidence="1" type="ORF">HMPREF9225_0703</name>
</gene>
<proteinExistence type="predicted"/>
<name>E0NKL4_9FIRM</name>
<evidence type="ECO:0008006" key="3">
    <source>
        <dbReference type="Google" id="ProtNLM"/>
    </source>
</evidence>
<evidence type="ECO:0000313" key="1">
    <source>
        <dbReference type="EMBL" id="EFM25641.1"/>
    </source>
</evidence>
<dbReference type="STRING" id="862517.HMPREF9225_0703"/>
<dbReference type="Gene3D" id="1.20.1440.320">
    <property type="match status" value="1"/>
</dbReference>
<dbReference type="RefSeq" id="WP_008901518.1">
    <property type="nucleotide sequence ID" value="NZ_GL397071.1"/>
</dbReference>
<accession>E0NKL4</accession>
<protein>
    <recommendedName>
        <fullName evidence="3">Haloacid dehalogenase-like hydrolase</fullName>
    </recommendedName>
</protein>
<evidence type="ECO:0000313" key="2">
    <source>
        <dbReference type="Proteomes" id="UP000003280"/>
    </source>
</evidence>
<comment type="caution">
    <text evidence="1">The sequence shown here is derived from an EMBL/GenBank/DDBJ whole genome shotgun (WGS) entry which is preliminary data.</text>
</comment>